<dbReference type="AlphaFoldDB" id="A0A4C1V8R2"/>
<evidence type="ECO:0000313" key="1">
    <source>
        <dbReference type="EMBL" id="GBP35089.1"/>
    </source>
</evidence>
<reference evidence="1 2" key="1">
    <citation type="journal article" date="2019" name="Commun. Biol.">
        <title>The bagworm genome reveals a unique fibroin gene that provides high tensile strength.</title>
        <authorList>
            <person name="Kono N."/>
            <person name="Nakamura H."/>
            <person name="Ohtoshi R."/>
            <person name="Tomita M."/>
            <person name="Numata K."/>
            <person name="Arakawa K."/>
        </authorList>
    </citation>
    <scope>NUCLEOTIDE SEQUENCE [LARGE SCALE GENOMIC DNA]</scope>
</reference>
<dbReference type="EMBL" id="BGZK01000299">
    <property type="protein sequence ID" value="GBP35089.1"/>
    <property type="molecule type" value="Genomic_DNA"/>
</dbReference>
<sequence>MEGLKTNQETIAIFFDVDKRSSIGYGTEDSHTKFTLSKSQMVLYTLFSYINNKHFIFRHENTLHEDTHQTGNISVLHPLSPFCIPWTQTTYRTGRQAVNLCSLQTIPRCTCEDPTRVDASVTSYIEVFAQRIAHRVSYALSASPVTPRSVISSQPSS</sequence>
<organism evidence="1 2">
    <name type="scientific">Eumeta variegata</name>
    <name type="common">Bagworm moth</name>
    <name type="synonym">Eumeta japonica</name>
    <dbReference type="NCBI Taxonomy" id="151549"/>
    <lineage>
        <taxon>Eukaryota</taxon>
        <taxon>Metazoa</taxon>
        <taxon>Ecdysozoa</taxon>
        <taxon>Arthropoda</taxon>
        <taxon>Hexapoda</taxon>
        <taxon>Insecta</taxon>
        <taxon>Pterygota</taxon>
        <taxon>Neoptera</taxon>
        <taxon>Endopterygota</taxon>
        <taxon>Lepidoptera</taxon>
        <taxon>Glossata</taxon>
        <taxon>Ditrysia</taxon>
        <taxon>Tineoidea</taxon>
        <taxon>Psychidae</taxon>
        <taxon>Oiketicinae</taxon>
        <taxon>Eumeta</taxon>
    </lineage>
</organism>
<comment type="caution">
    <text evidence="1">The sequence shown here is derived from an EMBL/GenBank/DDBJ whole genome shotgun (WGS) entry which is preliminary data.</text>
</comment>
<protein>
    <submittedName>
        <fullName evidence="1">Uncharacterized protein</fullName>
    </submittedName>
</protein>
<dbReference type="Proteomes" id="UP000299102">
    <property type="component" value="Unassembled WGS sequence"/>
</dbReference>
<proteinExistence type="predicted"/>
<keyword evidence="2" id="KW-1185">Reference proteome</keyword>
<name>A0A4C1V8R2_EUMVA</name>
<accession>A0A4C1V8R2</accession>
<gene>
    <name evidence="1" type="ORF">EVAR_28286_1</name>
</gene>
<evidence type="ECO:0000313" key="2">
    <source>
        <dbReference type="Proteomes" id="UP000299102"/>
    </source>
</evidence>